<gene>
    <name evidence="2" type="ORF">MRATA1EN1_LOCUS23311</name>
</gene>
<name>A0ABN8ZKU0_RANTA</name>
<protein>
    <submittedName>
        <fullName evidence="2">Uncharacterized protein</fullName>
    </submittedName>
</protein>
<reference evidence="2" key="1">
    <citation type="submission" date="2023-04" db="EMBL/GenBank/DDBJ databases">
        <authorList>
            <consortium name="ELIXIR-Norway"/>
        </authorList>
    </citation>
    <scope>NUCLEOTIDE SEQUENCE [LARGE SCALE GENOMIC DNA]</scope>
</reference>
<evidence type="ECO:0000256" key="1">
    <source>
        <dbReference type="SAM" id="MobiDB-lite"/>
    </source>
</evidence>
<proteinExistence type="predicted"/>
<evidence type="ECO:0000313" key="2">
    <source>
        <dbReference type="EMBL" id="CAI9174349.1"/>
    </source>
</evidence>
<feature type="region of interest" description="Disordered" evidence="1">
    <location>
        <begin position="92"/>
        <end position="127"/>
    </location>
</feature>
<sequence>MEGVLPAFLGLFRLSPQFSACLRAPPWGSHLGLGPMLYPFIILPCKQLEESPSEGRKKRPVFDPLLPVAKTHGCVVFASCFAPSPGSIHTWHVGLQPPLSTDDPPSPKSPQPPQPFISQRPLAPSAP</sequence>
<dbReference type="EMBL" id="OX459940">
    <property type="protein sequence ID" value="CAI9174349.1"/>
    <property type="molecule type" value="Genomic_DNA"/>
</dbReference>
<evidence type="ECO:0000313" key="3">
    <source>
        <dbReference type="Proteomes" id="UP001176941"/>
    </source>
</evidence>
<organism evidence="2 3">
    <name type="scientific">Rangifer tarandus platyrhynchus</name>
    <name type="common">Svalbard reindeer</name>
    <dbReference type="NCBI Taxonomy" id="3082113"/>
    <lineage>
        <taxon>Eukaryota</taxon>
        <taxon>Metazoa</taxon>
        <taxon>Chordata</taxon>
        <taxon>Craniata</taxon>
        <taxon>Vertebrata</taxon>
        <taxon>Euteleostomi</taxon>
        <taxon>Mammalia</taxon>
        <taxon>Eutheria</taxon>
        <taxon>Laurasiatheria</taxon>
        <taxon>Artiodactyla</taxon>
        <taxon>Ruminantia</taxon>
        <taxon>Pecora</taxon>
        <taxon>Cervidae</taxon>
        <taxon>Odocoileinae</taxon>
        <taxon>Rangifer</taxon>
    </lineage>
</organism>
<keyword evidence="3" id="KW-1185">Reference proteome</keyword>
<feature type="compositionally biased region" description="Pro residues" evidence="1">
    <location>
        <begin position="104"/>
        <end position="115"/>
    </location>
</feature>
<dbReference type="Proteomes" id="UP001176941">
    <property type="component" value="Chromosome 4"/>
</dbReference>
<accession>A0ABN8ZKU0</accession>